<comment type="caution">
    <text evidence="1">The sequence shown here is derived from an EMBL/GenBank/DDBJ whole genome shotgun (WGS) entry which is preliminary data.</text>
</comment>
<organism evidence="1 2">
    <name type="scientific">Anaerotruncus colihominis</name>
    <dbReference type="NCBI Taxonomy" id="169435"/>
    <lineage>
        <taxon>Bacteria</taxon>
        <taxon>Bacillati</taxon>
        <taxon>Bacillota</taxon>
        <taxon>Clostridia</taxon>
        <taxon>Eubacteriales</taxon>
        <taxon>Oscillospiraceae</taxon>
        <taxon>Anaerotruncus</taxon>
    </lineage>
</organism>
<reference evidence="1 2" key="1">
    <citation type="submission" date="2018-08" db="EMBL/GenBank/DDBJ databases">
        <title>Murine metabolic-syndrome-specific gut microbial biobank.</title>
        <authorList>
            <person name="Liu C."/>
        </authorList>
    </citation>
    <scope>NUCLEOTIDE SEQUENCE [LARGE SCALE GENOMIC DNA]</scope>
    <source>
        <strain evidence="1 2">28</strain>
    </source>
</reference>
<evidence type="ECO:0000313" key="1">
    <source>
        <dbReference type="EMBL" id="NBH62183.1"/>
    </source>
</evidence>
<evidence type="ECO:0000313" key="2">
    <source>
        <dbReference type="Proteomes" id="UP000446866"/>
    </source>
</evidence>
<dbReference type="RefSeq" id="WP_160202467.1">
    <property type="nucleotide sequence ID" value="NZ_QXWK01000020.1"/>
</dbReference>
<dbReference type="EMBL" id="QXWK01000020">
    <property type="protein sequence ID" value="NBH62183.1"/>
    <property type="molecule type" value="Genomic_DNA"/>
</dbReference>
<dbReference type="AlphaFoldDB" id="A0A845QN81"/>
<dbReference type="Proteomes" id="UP000446866">
    <property type="component" value="Unassembled WGS sequence"/>
</dbReference>
<accession>A0A845QN81</accession>
<proteinExistence type="predicted"/>
<gene>
    <name evidence="1" type="ORF">D0435_11015</name>
</gene>
<name>A0A845QN81_9FIRM</name>
<sequence>MASWNNVTKTEQGLALEQKLLTQEKPLRLVSARSGAGKVNPTQLVKQTAVSDPKQTLELRPVYLSEENTATIPVMLSNAGLAEGYTLYQVGIYAEDPDGGEVLYIIAQTDIISGESVPGAAESAGYSIDWNIAVKVSKASSIEVAVNEAGKLTLSQADALYLRKETMDDALSGKVDKVTGKGLSTNDYTTAEKNKVTNLPADTNATLGNKVDKVPGKGLSTNDFTNTYKATLDDLPDEIEQNSKIDAATSDRYGLTNGTPSQAFDRAVQILTATIPAAGWSTEANAEGWFTNQVTVTEMKMAYNPVLDLVITSAAMAEDERAAFGLIMECETFDGYVIAKALEIPEIDINVRFTGV</sequence>
<protein>
    <submittedName>
        <fullName evidence="1">Uncharacterized protein</fullName>
    </submittedName>
</protein>
<keyword evidence="2" id="KW-1185">Reference proteome</keyword>